<evidence type="ECO:0008006" key="4">
    <source>
        <dbReference type="Google" id="ProtNLM"/>
    </source>
</evidence>
<protein>
    <recommendedName>
        <fullName evidence="4">Htaa domain-containing protein</fullName>
    </recommendedName>
</protein>
<dbReference type="Proteomes" id="UP001595956">
    <property type="component" value="Unassembled WGS sequence"/>
</dbReference>
<sequence>MMARALVGLLLLPAMLVAGPVETSTASGPAVSAADMRFTPAIMTIAVGQSVIWGFPDAVAHTSTSDQGFWDSDTQSDGSTFSRTFPSAGTFPYHSSHHREMTGKIRVPVTRAGSTADGWTLTWATTSATRTFDVQVRKGKKPWRVQWNRTASVGGSFERKGTWSVRVRTHQGSSTSGWSPVVTVTTR</sequence>
<dbReference type="RefSeq" id="WP_345170281.1">
    <property type="nucleotide sequence ID" value="NZ_BAABFQ010000001.1"/>
</dbReference>
<dbReference type="PANTHER" id="PTHR36507">
    <property type="entry name" value="BLL1555 PROTEIN"/>
    <property type="match status" value="1"/>
</dbReference>
<gene>
    <name evidence="2" type="ORF">ACFPKY_15035</name>
</gene>
<feature type="chain" id="PRO_5045298953" description="Htaa domain-containing protein" evidence="1">
    <location>
        <begin position="19"/>
        <end position="187"/>
    </location>
</feature>
<reference evidence="3" key="1">
    <citation type="journal article" date="2019" name="Int. J. Syst. Evol. Microbiol.">
        <title>The Global Catalogue of Microorganisms (GCM) 10K type strain sequencing project: providing services to taxonomists for standard genome sequencing and annotation.</title>
        <authorList>
            <consortium name="The Broad Institute Genomics Platform"/>
            <consortium name="The Broad Institute Genome Sequencing Center for Infectious Disease"/>
            <person name="Wu L."/>
            <person name="Ma J."/>
        </authorList>
    </citation>
    <scope>NUCLEOTIDE SEQUENCE [LARGE SCALE GENOMIC DNA]</scope>
    <source>
        <strain evidence="3">KACC 13778</strain>
    </source>
</reference>
<keyword evidence="1" id="KW-0732">Signal</keyword>
<dbReference type="SUPFAM" id="SSF49503">
    <property type="entry name" value="Cupredoxins"/>
    <property type="match status" value="1"/>
</dbReference>
<evidence type="ECO:0000313" key="3">
    <source>
        <dbReference type="Proteomes" id="UP001595956"/>
    </source>
</evidence>
<dbReference type="InterPro" id="IPR008972">
    <property type="entry name" value="Cupredoxin"/>
</dbReference>
<feature type="signal peptide" evidence="1">
    <location>
        <begin position="1"/>
        <end position="18"/>
    </location>
</feature>
<keyword evidence="3" id="KW-1185">Reference proteome</keyword>
<dbReference type="PANTHER" id="PTHR36507:SF1">
    <property type="entry name" value="BLL1555 PROTEIN"/>
    <property type="match status" value="1"/>
</dbReference>
<evidence type="ECO:0000256" key="1">
    <source>
        <dbReference type="SAM" id="SignalP"/>
    </source>
</evidence>
<evidence type="ECO:0000313" key="2">
    <source>
        <dbReference type="EMBL" id="MFC5494428.1"/>
    </source>
</evidence>
<organism evidence="2 3">
    <name type="scientific">Nocardioides caricicola</name>
    <dbReference type="NCBI Taxonomy" id="634770"/>
    <lineage>
        <taxon>Bacteria</taxon>
        <taxon>Bacillati</taxon>
        <taxon>Actinomycetota</taxon>
        <taxon>Actinomycetes</taxon>
        <taxon>Propionibacteriales</taxon>
        <taxon>Nocardioidaceae</taxon>
        <taxon>Nocardioides</taxon>
    </lineage>
</organism>
<proteinExistence type="predicted"/>
<dbReference type="Gene3D" id="2.60.40.420">
    <property type="entry name" value="Cupredoxins - blue copper proteins"/>
    <property type="match status" value="1"/>
</dbReference>
<comment type="caution">
    <text evidence="2">The sequence shown here is derived from an EMBL/GenBank/DDBJ whole genome shotgun (WGS) entry which is preliminary data.</text>
</comment>
<accession>A0ABW0N3Y1</accession>
<dbReference type="EMBL" id="JBHSMD010000005">
    <property type="protein sequence ID" value="MFC5494428.1"/>
    <property type="molecule type" value="Genomic_DNA"/>
</dbReference>
<name>A0ABW0N3Y1_9ACTN</name>
<dbReference type="InterPro" id="IPR052721">
    <property type="entry name" value="ET_Amicyanin"/>
</dbReference>